<dbReference type="EMBL" id="GGEC01069803">
    <property type="protein sequence ID" value="MBX50287.1"/>
    <property type="molecule type" value="Transcribed_RNA"/>
</dbReference>
<name>A0A2P2P6F7_RHIMU</name>
<proteinExistence type="predicted"/>
<reference evidence="1" key="1">
    <citation type="submission" date="2018-02" db="EMBL/GenBank/DDBJ databases">
        <title>Rhizophora mucronata_Transcriptome.</title>
        <authorList>
            <person name="Meera S.P."/>
            <person name="Sreeshan A."/>
            <person name="Augustine A."/>
        </authorList>
    </citation>
    <scope>NUCLEOTIDE SEQUENCE</scope>
    <source>
        <tissue evidence="1">Leaf</tissue>
    </source>
</reference>
<dbReference type="AlphaFoldDB" id="A0A2P2P6F7"/>
<accession>A0A2P2P6F7</accession>
<organism evidence="1">
    <name type="scientific">Rhizophora mucronata</name>
    <name type="common">Asiatic mangrove</name>
    <dbReference type="NCBI Taxonomy" id="61149"/>
    <lineage>
        <taxon>Eukaryota</taxon>
        <taxon>Viridiplantae</taxon>
        <taxon>Streptophyta</taxon>
        <taxon>Embryophyta</taxon>
        <taxon>Tracheophyta</taxon>
        <taxon>Spermatophyta</taxon>
        <taxon>Magnoliopsida</taxon>
        <taxon>eudicotyledons</taxon>
        <taxon>Gunneridae</taxon>
        <taxon>Pentapetalae</taxon>
        <taxon>rosids</taxon>
        <taxon>fabids</taxon>
        <taxon>Malpighiales</taxon>
        <taxon>Rhizophoraceae</taxon>
        <taxon>Rhizophora</taxon>
    </lineage>
</organism>
<sequence length="40" mass="4772">MNRTTVMDRSPNRPVEVHLWILDEYRRANTVGHSMMQCNL</sequence>
<evidence type="ECO:0000313" key="1">
    <source>
        <dbReference type="EMBL" id="MBX50287.1"/>
    </source>
</evidence>
<protein>
    <submittedName>
        <fullName evidence="1">Uncharacterized protein</fullName>
    </submittedName>
</protein>